<organism evidence="2 3">
    <name type="scientific">Kutzneria buriramensis</name>
    <dbReference type="NCBI Taxonomy" id="1045776"/>
    <lineage>
        <taxon>Bacteria</taxon>
        <taxon>Bacillati</taxon>
        <taxon>Actinomycetota</taxon>
        <taxon>Actinomycetes</taxon>
        <taxon>Pseudonocardiales</taxon>
        <taxon>Pseudonocardiaceae</taxon>
        <taxon>Kutzneria</taxon>
    </lineage>
</organism>
<gene>
    <name evidence="2" type="ORF">BCF44_1425</name>
</gene>
<evidence type="ECO:0000313" key="2">
    <source>
        <dbReference type="EMBL" id="REH17865.1"/>
    </source>
</evidence>
<dbReference type="Pfam" id="PF00501">
    <property type="entry name" value="AMP-binding"/>
    <property type="match status" value="1"/>
</dbReference>
<comment type="caution">
    <text evidence="2">The sequence shown here is derived from an EMBL/GenBank/DDBJ whole genome shotgun (WGS) entry which is preliminary data.</text>
</comment>
<dbReference type="SUPFAM" id="SSF56801">
    <property type="entry name" value="Acetyl-CoA synthetase-like"/>
    <property type="match status" value="1"/>
</dbReference>
<dbReference type="AlphaFoldDB" id="A0A3E0G537"/>
<name>A0A3E0G537_9PSEU</name>
<dbReference type="Proteomes" id="UP000256269">
    <property type="component" value="Unassembled WGS sequence"/>
</dbReference>
<protein>
    <submittedName>
        <fullName evidence="2">AMP-binding enzyme</fullName>
    </submittedName>
</protein>
<dbReference type="PANTHER" id="PTHR43767">
    <property type="entry name" value="LONG-CHAIN-FATTY-ACID--COA LIGASE"/>
    <property type="match status" value="1"/>
</dbReference>
<accession>A0A3E0G537</accession>
<proteinExistence type="predicted"/>
<keyword evidence="3" id="KW-1185">Reference proteome</keyword>
<sequence>MSVALKIPSVLTMLRLTAQRYPKIVAVKDTYRKLTYESLLDEVRRLASYLRDLGVRPGTLVASCLPRGVAAVVTQAAVFTAGAVHVPIDADHPDELVSRLLDGVNARYLVVERERRVIGDVRQIAFGAPGIDESSPDEA</sequence>
<evidence type="ECO:0000313" key="3">
    <source>
        <dbReference type="Proteomes" id="UP000256269"/>
    </source>
</evidence>
<reference evidence="2 3" key="1">
    <citation type="submission" date="2018-08" db="EMBL/GenBank/DDBJ databases">
        <title>Genomic Encyclopedia of Archaeal and Bacterial Type Strains, Phase II (KMG-II): from individual species to whole genera.</title>
        <authorList>
            <person name="Goeker M."/>
        </authorList>
    </citation>
    <scope>NUCLEOTIDE SEQUENCE [LARGE SCALE GENOMIC DNA]</scope>
    <source>
        <strain evidence="2 3">DSM 45791</strain>
    </source>
</reference>
<dbReference type="InterPro" id="IPR042099">
    <property type="entry name" value="ANL_N_sf"/>
</dbReference>
<feature type="domain" description="AMP-dependent synthetase/ligase" evidence="1">
    <location>
        <begin position="17"/>
        <end position="113"/>
    </location>
</feature>
<evidence type="ECO:0000259" key="1">
    <source>
        <dbReference type="Pfam" id="PF00501"/>
    </source>
</evidence>
<dbReference type="EMBL" id="QUNO01000042">
    <property type="protein sequence ID" value="REH17865.1"/>
    <property type="molecule type" value="Genomic_DNA"/>
</dbReference>
<dbReference type="InterPro" id="IPR050237">
    <property type="entry name" value="ATP-dep_AMP-bd_enzyme"/>
</dbReference>
<dbReference type="InterPro" id="IPR000873">
    <property type="entry name" value="AMP-dep_synth/lig_dom"/>
</dbReference>
<dbReference type="Gene3D" id="3.40.50.12780">
    <property type="entry name" value="N-terminal domain of ligase-like"/>
    <property type="match status" value="1"/>
</dbReference>
<dbReference type="PANTHER" id="PTHR43767:SF1">
    <property type="entry name" value="NONRIBOSOMAL PEPTIDE SYNTHASE PES1 (EUROFUNG)-RELATED"/>
    <property type="match status" value="1"/>
</dbReference>